<comment type="caution">
    <text evidence="1">The sequence shown here is derived from an EMBL/GenBank/DDBJ whole genome shotgun (WGS) entry which is preliminary data.</text>
</comment>
<dbReference type="EMBL" id="BARV01037779">
    <property type="protein sequence ID" value="GAI54290.1"/>
    <property type="molecule type" value="Genomic_DNA"/>
</dbReference>
<proteinExistence type="predicted"/>
<feature type="non-terminal residue" evidence="1">
    <location>
        <position position="49"/>
    </location>
</feature>
<sequence>MEMRPEERVKRMVEVYGWNIRNPLERACLKHDLFEPLAKLPEAVGKMVS</sequence>
<protein>
    <submittedName>
        <fullName evidence="1">Uncharacterized protein</fullName>
    </submittedName>
</protein>
<dbReference type="AlphaFoldDB" id="X1QTQ9"/>
<accession>X1QTQ9</accession>
<organism evidence="1">
    <name type="scientific">marine sediment metagenome</name>
    <dbReference type="NCBI Taxonomy" id="412755"/>
    <lineage>
        <taxon>unclassified sequences</taxon>
        <taxon>metagenomes</taxon>
        <taxon>ecological metagenomes</taxon>
    </lineage>
</organism>
<evidence type="ECO:0000313" key="1">
    <source>
        <dbReference type="EMBL" id="GAI54290.1"/>
    </source>
</evidence>
<reference evidence="1" key="1">
    <citation type="journal article" date="2014" name="Front. Microbiol.">
        <title>High frequency of phylogenetically diverse reductive dehalogenase-homologous genes in deep subseafloor sedimentary metagenomes.</title>
        <authorList>
            <person name="Kawai M."/>
            <person name="Futagami T."/>
            <person name="Toyoda A."/>
            <person name="Takaki Y."/>
            <person name="Nishi S."/>
            <person name="Hori S."/>
            <person name="Arai W."/>
            <person name="Tsubouchi T."/>
            <person name="Morono Y."/>
            <person name="Uchiyama I."/>
            <person name="Ito T."/>
            <person name="Fujiyama A."/>
            <person name="Inagaki F."/>
            <person name="Takami H."/>
        </authorList>
    </citation>
    <scope>NUCLEOTIDE SEQUENCE</scope>
    <source>
        <strain evidence="1">Expedition CK06-06</strain>
    </source>
</reference>
<gene>
    <name evidence="1" type="ORF">S06H3_58375</name>
</gene>
<name>X1QTQ9_9ZZZZ</name>